<dbReference type="PANTHER" id="PTHR33332">
    <property type="entry name" value="REVERSE TRANSCRIPTASE DOMAIN-CONTAINING PROTEIN"/>
    <property type="match status" value="1"/>
</dbReference>
<name>A0A803JBP2_XENTR</name>
<dbReference type="Ensembl" id="ENSXETT00000123695">
    <property type="protein sequence ID" value="ENSXETP00000105302"/>
    <property type="gene ID" value="ENSXETG00000048973"/>
</dbReference>
<dbReference type="PRINTS" id="PR01345">
    <property type="entry name" value="CERVTRCPTASE"/>
</dbReference>
<reference evidence="1" key="1">
    <citation type="journal article" date="2010" name="Science">
        <title>The genome of the Western clawed frog Xenopus tropicalis.</title>
        <authorList>
            <person name="Hellsten U."/>
            <person name="Harland R.M."/>
            <person name="Gilchrist M.J."/>
            <person name="Hendrix D."/>
            <person name="Jurka J."/>
            <person name="Kapitonov V."/>
            <person name="Ovcharenko I."/>
            <person name="Putnam N.H."/>
            <person name="Shu S."/>
            <person name="Taher L."/>
            <person name="Blitz I.L."/>
            <person name="Blumberg B."/>
            <person name="Dichmann D.S."/>
            <person name="Dubchak I."/>
            <person name="Amaya E."/>
            <person name="Detter J.C."/>
            <person name="Fletcher R."/>
            <person name="Gerhard D.S."/>
            <person name="Goodstein D."/>
            <person name="Graves T."/>
            <person name="Grigoriev I.V."/>
            <person name="Grimwood J."/>
            <person name="Kawashima T."/>
            <person name="Lindquist E."/>
            <person name="Lucas S.M."/>
            <person name="Mead P.E."/>
            <person name="Mitros T."/>
            <person name="Ogino H."/>
            <person name="Ohta Y."/>
            <person name="Poliakov A.V."/>
            <person name="Pollet N."/>
            <person name="Robert J."/>
            <person name="Salamov A."/>
            <person name="Sater A.K."/>
            <person name="Schmutz J."/>
            <person name="Terry A."/>
            <person name="Vize P.D."/>
            <person name="Warren W.C."/>
            <person name="Wells D."/>
            <person name="Wills A."/>
            <person name="Wilson R.K."/>
            <person name="Zimmerman L.B."/>
            <person name="Zorn A.M."/>
            <person name="Grainger R."/>
            <person name="Grammer T."/>
            <person name="Khokha M.K."/>
            <person name="Richardson P.M."/>
            <person name="Rokhsar D.S."/>
        </authorList>
    </citation>
    <scope>NUCLEOTIDE SEQUENCE [LARGE SCALE GENOMIC DNA]</scope>
    <source>
        <strain evidence="1">Nigerian</strain>
    </source>
</reference>
<dbReference type="AlphaFoldDB" id="A0A803JBP2"/>
<dbReference type="GeneTree" id="ENSGT01150000286902"/>
<sequence>MHNFALINIEPHFPVCCPVFQFCQIALQSGSILHGTYSFAQFCVISKNRNSTFHAGCAALQSDLTKLDNWAANWKMRFNVDKCKVMHFGRNNINANYLLNGSVLGVSLMEKDLGVFVDNKLSNARQCHSVATKANKVLSCIKKGIDSRDENIILPLYRSLVRPHLEYGGQFWTPVLKKDINELERVQRLQLNW</sequence>
<reference evidence="1" key="2">
    <citation type="submission" date="2021-03" db="UniProtKB">
        <authorList>
            <consortium name="Ensembl"/>
        </authorList>
    </citation>
    <scope>IDENTIFICATION</scope>
</reference>
<organism evidence="1">
    <name type="scientific">Xenopus tropicalis</name>
    <name type="common">Western clawed frog</name>
    <name type="synonym">Silurana tropicalis</name>
    <dbReference type="NCBI Taxonomy" id="8364"/>
    <lineage>
        <taxon>Eukaryota</taxon>
        <taxon>Metazoa</taxon>
        <taxon>Chordata</taxon>
        <taxon>Craniata</taxon>
        <taxon>Vertebrata</taxon>
        <taxon>Euteleostomi</taxon>
        <taxon>Amphibia</taxon>
        <taxon>Batrachia</taxon>
        <taxon>Anura</taxon>
        <taxon>Pipoidea</taxon>
        <taxon>Pipidae</taxon>
        <taxon>Xenopodinae</taxon>
        <taxon>Xenopus</taxon>
        <taxon>Silurana</taxon>
    </lineage>
</organism>
<dbReference type="InParanoid" id="A0A803JBP2"/>
<accession>A0A803JBP2</accession>
<proteinExistence type="predicted"/>
<evidence type="ECO:0000313" key="1">
    <source>
        <dbReference type="Ensembl" id="ENSXETP00000105302"/>
    </source>
</evidence>
<protein>
    <recommendedName>
        <fullName evidence="2">Reverse transcriptase domain-containing protein</fullName>
    </recommendedName>
</protein>
<evidence type="ECO:0008006" key="2">
    <source>
        <dbReference type="Google" id="ProtNLM"/>
    </source>
</evidence>